<protein>
    <submittedName>
        <fullName evidence="1">Aminotransferase class I/II-fold pyridoxal phosphate-dependent enzyme</fullName>
    </submittedName>
</protein>
<dbReference type="InterPro" id="IPR024551">
    <property type="entry name" value="AspAT_Ic"/>
</dbReference>
<evidence type="ECO:0000313" key="1">
    <source>
        <dbReference type="EMBL" id="GAA6167368.1"/>
    </source>
</evidence>
<dbReference type="Gene3D" id="3.40.640.10">
    <property type="entry name" value="Type I PLP-dependent aspartate aminotransferase-like (Major domain)"/>
    <property type="match status" value="1"/>
</dbReference>
<dbReference type="InterPro" id="IPR015421">
    <property type="entry name" value="PyrdxlP-dep_Trfase_major"/>
</dbReference>
<keyword evidence="2" id="KW-1185">Reference proteome</keyword>
<reference evidence="1 2" key="1">
    <citation type="submission" date="2024-04" db="EMBL/GenBank/DDBJ databases">
        <title>Draft genome sequence of Sessilibacter corallicola NBRC 116591.</title>
        <authorList>
            <person name="Miyakawa T."/>
            <person name="Kusuya Y."/>
            <person name="Miura T."/>
        </authorList>
    </citation>
    <scope>NUCLEOTIDE SEQUENCE [LARGE SCALE GENOMIC DNA]</scope>
    <source>
        <strain evidence="1 2">KU-00831-HH</strain>
    </source>
</reference>
<keyword evidence="1" id="KW-0032">Aminotransferase</keyword>
<accession>A0ABQ0A6T8</accession>
<dbReference type="Pfam" id="PF12897">
    <property type="entry name" value="Asp_aminotransf"/>
    <property type="match status" value="1"/>
</dbReference>
<dbReference type="GO" id="GO:0008483">
    <property type="term" value="F:transaminase activity"/>
    <property type="evidence" value="ECO:0007669"/>
    <property type="project" value="UniProtKB-KW"/>
</dbReference>
<evidence type="ECO:0000313" key="2">
    <source>
        <dbReference type="Proteomes" id="UP001465153"/>
    </source>
</evidence>
<dbReference type="Gene3D" id="3.90.1150.10">
    <property type="entry name" value="Aspartate Aminotransferase, domain 1"/>
    <property type="match status" value="1"/>
</dbReference>
<comment type="caution">
    <text evidence="1">The sequence shown here is derived from an EMBL/GenBank/DDBJ whole genome shotgun (WGS) entry which is preliminary data.</text>
</comment>
<dbReference type="PANTHER" id="PTHR43799">
    <property type="entry name" value="AMINOTRANSFERASE, PUTATIVE-RELATED"/>
    <property type="match status" value="1"/>
</dbReference>
<dbReference type="SUPFAM" id="SSF53383">
    <property type="entry name" value="PLP-dependent transferases"/>
    <property type="match status" value="1"/>
</dbReference>
<keyword evidence="1" id="KW-0808">Transferase</keyword>
<dbReference type="Proteomes" id="UP001465153">
    <property type="component" value="Unassembled WGS sequence"/>
</dbReference>
<gene>
    <name evidence="1" type="ORF">NBRC116591_11780</name>
</gene>
<dbReference type="PANTHER" id="PTHR43799:SF1">
    <property type="entry name" value="ASPARTATE AMINOTRANSFERASE"/>
    <property type="match status" value="1"/>
</dbReference>
<dbReference type="CDD" id="cd00609">
    <property type="entry name" value="AAT_like"/>
    <property type="match status" value="1"/>
</dbReference>
<dbReference type="InterPro" id="IPR015422">
    <property type="entry name" value="PyrdxlP-dep_Trfase_small"/>
</dbReference>
<proteinExistence type="predicted"/>
<name>A0ABQ0A6T8_9GAMM</name>
<dbReference type="EMBL" id="BAABWN010000003">
    <property type="protein sequence ID" value="GAA6167368.1"/>
    <property type="molecule type" value="Genomic_DNA"/>
</dbReference>
<organism evidence="1 2">
    <name type="scientific">Sessilibacter corallicola</name>
    <dbReference type="NCBI Taxonomy" id="2904075"/>
    <lineage>
        <taxon>Bacteria</taxon>
        <taxon>Pseudomonadati</taxon>
        <taxon>Pseudomonadota</taxon>
        <taxon>Gammaproteobacteria</taxon>
        <taxon>Cellvibrionales</taxon>
        <taxon>Cellvibrionaceae</taxon>
        <taxon>Sessilibacter</taxon>
    </lineage>
</organism>
<dbReference type="InterPro" id="IPR015424">
    <property type="entry name" value="PyrdxlP-dep_Trfase"/>
</dbReference>
<sequence>MNIQSLSTEQLQSLEQELTAEYKSFQAQDLKLDLTRGKPSSEQLSLSDSLDGILTGNYKNEDGTDTRNYGGIDGIIEMKRLGAAVLGVEQNEILVGGNASLTLMYQCVLQAYLFGFDGPDSAWNKEEKVKFACPVPGYDRHFSICEAFGIEMVNVPMTDTGPDIEALTDLVKSDPSVKGIWCVPKYSNPTGIIYSDETVAAIAGLANIAGPNFKVFWDNAYIVHDLVANPGTLANVMASAKEQGTQDSILQFCSTSKITHAGAGVAFLNATEKNLATFKKSLGIATIGPDKINQLRHAILLPNMDALAAHMRKHAEILKPRFDLVLSALQEAFGDNDLGSWESPEGGYFISFDTQPGLAKEVVSLAGQAGVKLTPAGATFPYGEDPNDQNIRIAPSVPTLQEVESAMQIFVNCVKLATVRKALA</sequence>
<dbReference type="RefSeq" id="WP_233088601.1">
    <property type="nucleotide sequence ID" value="NZ_BAABWN010000003.1"/>
</dbReference>